<dbReference type="EMBL" id="KN832042">
    <property type="protein sequence ID" value="KIN96685.1"/>
    <property type="molecule type" value="Genomic_DNA"/>
</dbReference>
<protein>
    <submittedName>
        <fullName evidence="1">Uncharacterized protein</fullName>
    </submittedName>
</protein>
<accession>A0A0C3NM25</accession>
<dbReference type="HOGENOM" id="CLU_090544_1_0_1"/>
<proteinExistence type="predicted"/>
<evidence type="ECO:0000313" key="2">
    <source>
        <dbReference type="Proteomes" id="UP000054217"/>
    </source>
</evidence>
<reference evidence="1 2" key="1">
    <citation type="submission" date="2014-04" db="EMBL/GenBank/DDBJ databases">
        <authorList>
            <consortium name="DOE Joint Genome Institute"/>
            <person name="Kuo A."/>
            <person name="Kohler A."/>
            <person name="Costa M.D."/>
            <person name="Nagy L.G."/>
            <person name="Floudas D."/>
            <person name="Copeland A."/>
            <person name="Barry K.W."/>
            <person name="Cichocki N."/>
            <person name="Veneault-Fourrey C."/>
            <person name="LaButti K."/>
            <person name="Lindquist E.A."/>
            <person name="Lipzen A."/>
            <person name="Lundell T."/>
            <person name="Morin E."/>
            <person name="Murat C."/>
            <person name="Sun H."/>
            <person name="Tunlid A."/>
            <person name="Henrissat B."/>
            <person name="Grigoriev I.V."/>
            <person name="Hibbett D.S."/>
            <person name="Martin F."/>
            <person name="Nordberg H.P."/>
            <person name="Cantor M.N."/>
            <person name="Hua S.X."/>
        </authorList>
    </citation>
    <scope>NUCLEOTIDE SEQUENCE [LARGE SCALE GENOMIC DNA]</scope>
    <source>
        <strain evidence="1 2">Marx 270</strain>
    </source>
</reference>
<gene>
    <name evidence="1" type="ORF">M404DRAFT_162480</name>
</gene>
<name>A0A0C3NM25_PISTI</name>
<reference evidence="2" key="2">
    <citation type="submission" date="2015-01" db="EMBL/GenBank/DDBJ databases">
        <title>Evolutionary Origins and Diversification of the Mycorrhizal Mutualists.</title>
        <authorList>
            <consortium name="DOE Joint Genome Institute"/>
            <consortium name="Mycorrhizal Genomics Consortium"/>
            <person name="Kohler A."/>
            <person name="Kuo A."/>
            <person name="Nagy L.G."/>
            <person name="Floudas D."/>
            <person name="Copeland A."/>
            <person name="Barry K.W."/>
            <person name="Cichocki N."/>
            <person name="Veneault-Fourrey C."/>
            <person name="LaButti K."/>
            <person name="Lindquist E.A."/>
            <person name="Lipzen A."/>
            <person name="Lundell T."/>
            <person name="Morin E."/>
            <person name="Murat C."/>
            <person name="Riley R."/>
            <person name="Ohm R."/>
            <person name="Sun H."/>
            <person name="Tunlid A."/>
            <person name="Henrissat B."/>
            <person name="Grigoriev I.V."/>
            <person name="Hibbett D.S."/>
            <person name="Martin F."/>
        </authorList>
    </citation>
    <scope>NUCLEOTIDE SEQUENCE [LARGE SCALE GENOMIC DNA]</scope>
    <source>
        <strain evidence="2">Marx 270</strain>
    </source>
</reference>
<dbReference type="AlphaFoldDB" id="A0A0C3NM25"/>
<organism evidence="1 2">
    <name type="scientific">Pisolithus tinctorius Marx 270</name>
    <dbReference type="NCBI Taxonomy" id="870435"/>
    <lineage>
        <taxon>Eukaryota</taxon>
        <taxon>Fungi</taxon>
        <taxon>Dikarya</taxon>
        <taxon>Basidiomycota</taxon>
        <taxon>Agaricomycotina</taxon>
        <taxon>Agaricomycetes</taxon>
        <taxon>Agaricomycetidae</taxon>
        <taxon>Boletales</taxon>
        <taxon>Sclerodermatineae</taxon>
        <taxon>Pisolithaceae</taxon>
        <taxon>Pisolithus</taxon>
    </lineage>
</organism>
<keyword evidence="2" id="KW-1185">Reference proteome</keyword>
<evidence type="ECO:0000313" key="1">
    <source>
        <dbReference type="EMBL" id="KIN96685.1"/>
    </source>
</evidence>
<feature type="non-terminal residue" evidence="1">
    <location>
        <position position="1"/>
    </location>
</feature>
<dbReference type="InParanoid" id="A0A0C3NM25"/>
<dbReference type="Proteomes" id="UP000054217">
    <property type="component" value="Unassembled WGS sequence"/>
</dbReference>
<dbReference type="OrthoDB" id="3046524at2759"/>
<sequence>DLRGGKILQVFMVSHHVSRSGRAFQVMLPVAEGLENCQQLLIMSVIVELRSSECVGVKGNWAEFTIGAGNREDTCNGIVRCIGLNCDWGIRHPMSQDWSRGESGLKAEESGVALFGEAPRSALPSEVGERNNYSEGQKCCNVCEFRPIMNGLDLISRHGQTGWGEDIAKVLNRVFVELALFWLSKEAMLAEAAEDLFYMLVVQLLIVGVDEDVIKVNNNADIEHVSEDAVNKPLESCWHISKTEGHNQPFIGTIASVKGSFPFITSTDSD</sequence>